<sequence>MGFSVLDGVMMGTRTGNLDPGVVLYLIDHEQMTTKAVTELLYKKSGLLGMSSESSDMRTLLASNSPDAKFAIDLFVYRIVLEIGKLTAALEGVDCLIFTAGVGQNSTVIREMITEKLFMARH</sequence>
<organism evidence="5 6">
    <name type="scientific">Rickettsia conorii (strain ATCC VR-613 / Malish 7)</name>
    <dbReference type="NCBI Taxonomy" id="272944"/>
    <lineage>
        <taxon>Bacteria</taxon>
        <taxon>Pseudomonadati</taxon>
        <taxon>Pseudomonadota</taxon>
        <taxon>Alphaproteobacteria</taxon>
        <taxon>Rickettsiales</taxon>
        <taxon>Rickettsiaceae</taxon>
        <taxon>Rickettsieae</taxon>
        <taxon>Rickettsia</taxon>
        <taxon>spotted fever group</taxon>
    </lineage>
</organism>
<dbReference type="HOGENOM" id="CLU_020352_4_2_5"/>
<dbReference type="GO" id="GO:0008776">
    <property type="term" value="F:acetate kinase activity"/>
    <property type="evidence" value="ECO:0007669"/>
    <property type="project" value="TreeGrafter"/>
</dbReference>
<keyword evidence="4" id="KW-0067">ATP-binding</keyword>
<keyword evidence="5" id="KW-0012">Acyltransferase</keyword>
<dbReference type="GO" id="GO:0005524">
    <property type="term" value="F:ATP binding"/>
    <property type="evidence" value="ECO:0007669"/>
    <property type="project" value="UniProtKB-KW"/>
</dbReference>
<dbReference type="GO" id="GO:0008780">
    <property type="term" value="F:acyl-[acyl-carrier-protein]-UDP-N-acetylglucosamine O-acyltransferase activity"/>
    <property type="evidence" value="ECO:0007669"/>
    <property type="project" value="UniProtKB-EC"/>
</dbReference>
<dbReference type="EMBL" id="AE006914">
    <property type="protein sequence ID" value="AAL02688.1"/>
    <property type="molecule type" value="Genomic_DNA"/>
</dbReference>
<dbReference type="GO" id="GO:0006083">
    <property type="term" value="P:acetate metabolic process"/>
    <property type="evidence" value="ECO:0007669"/>
    <property type="project" value="TreeGrafter"/>
</dbReference>
<evidence type="ECO:0000256" key="3">
    <source>
        <dbReference type="ARBA" id="ARBA00022777"/>
    </source>
</evidence>
<keyword evidence="2" id="KW-0547">Nucleotide-binding</keyword>
<evidence type="ECO:0000256" key="2">
    <source>
        <dbReference type="ARBA" id="ARBA00022741"/>
    </source>
</evidence>
<dbReference type="KEGG" id="rco:RC0150"/>
<evidence type="ECO:0000256" key="4">
    <source>
        <dbReference type="ARBA" id="ARBA00022840"/>
    </source>
</evidence>
<protein>
    <submittedName>
        <fullName evidence="5">Acetate kinase (AckA)-like protein</fullName>
        <ecNumber evidence="5">2.3.1.129</ecNumber>
    </submittedName>
</protein>
<dbReference type="AlphaFoldDB" id="Q92JB7"/>
<proteinExistence type="predicted"/>
<gene>
    <name evidence="5" type="ordered locus">RC0150</name>
</gene>
<dbReference type="PIR" id="F97718">
    <property type="entry name" value="F97718"/>
</dbReference>
<keyword evidence="1 5" id="KW-0808">Transferase</keyword>
<dbReference type="PANTHER" id="PTHR21060:SF21">
    <property type="entry name" value="ACETATE KINASE"/>
    <property type="match status" value="1"/>
</dbReference>
<dbReference type="PANTHER" id="PTHR21060">
    <property type="entry name" value="ACETATE KINASE"/>
    <property type="match status" value="1"/>
</dbReference>
<reference evidence="5 6" key="1">
    <citation type="journal article" date="2001" name="Science">
        <title>Mechanisms of evolution in Rickettsia conorii and R. prowazekii.</title>
        <authorList>
            <person name="Ogata H."/>
            <person name="Audic S."/>
            <person name="Renesto-Audiffren P."/>
            <person name="Fournier P.-E."/>
            <person name="Barbe V."/>
            <person name="Samson D."/>
            <person name="Roux V."/>
            <person name="Cossart P."/>
            <person name="Weissenbach J."/>
            <person name="Claverie J.-M."/>
            <person name="Raoult D."/>
        </authorList>
    </citation>
    <scope>NUCLEOTIDE SEQUENCE [LARGE SCALE GENOMIC DNA]</scope>
    <source>
        <strain evidence="6">ATCC VR-613 / Malish 7</strain>
    </source>
</reference>
<evidence type="ECO:0000256" key="1">
    <source>
        <dbReference type="ARBA" id="ARBA00022679"/>
    </source>
</evidence>
<evidence type="ECO:0000313" key="6">
    <source>
        <dbReference type="Proteomes" id="UP000000816"/>
    </source>
</evidence>
<name>Q92JB7_RICCN</name>
<dbReference type="InterPro" id="IPR043129">
    <property type="entry name" value="ATPase_NBD"/>
</dbReference>
<dbReference type="Gene3D" id="3.30.420.40">
    <property type="match status" value="1"/>
</dbReference>
<evidence type="ECO:0000313" key="5">
    <source>
        <dbReference type="EMBL" id="AAL02688.1"/>
    </source>
</evidence>
<dbReference type="Proteomes" id="UP000000816">
    <property type="component" value="Chromosome"/>
</dbReference>
<dbReference type="Pfam" id="PF00871">
    <property type="entry name" value="Acetate_kinase"/>
    <property type="match status" value="1"/>
</dbReference>
<accession>Q92JB7</accession>
<keyword evidence="3 5" id="KW-0418">Kinase</keyword>
<dbReference type="EC" id="2.3.1.129" evidence="5"/>
<dbReference type="InterPro" id="IPR000890">
    <property type="entry name" value="Aliphatic_acid_kin_short-chain"/>
</dbReference>
<dbReference type="SUPFAM" id="SSF53067">
    <property type="entry name" value="Actin-like ATPase domain"/>
    <property type="match status" value="1"/>
</dbReference>
<dbReference type="GO" id="GO:0005829">
    <property type="term" value="C:cytosol"/>
    <property type="evidence" value="ECO:0007669"/>
    <property type="project" value="TreeGrafter"/>
</dbReference>